<evidence type="ECO:0000259" key="4">
    <source>
        <dbReference type="PROSITE" id="PS50111"/>
    </source>
</evidence>
<keyword evidence="6" id="KW-1185">Reference proteome</keyword>
<dbReference type="GO" id="GO:0007165">
    <property type="term" value="P:signal transduction"/>
    <property type="evidence" value="ECO:0007669"/>
    <property type="project" value="UniProtKB-KW"/>
</dbReference>
<dbReference type="PROSITE" id="PS50111">
    <property type="entry name" value="CHEMOTAXIS_TRANSDUC_2"/>
    <property type="match status" value="1"/>
</dbReference>
<name>A0A285T9L9_9BACL</name>
<proteinExistence type="predicted"/>
<dbReference type="Pfam" id="PF00015">
    <property type="entry name" value="MCPsignal"/>
    <property type="match status" value="1"/>
</dbReference>
<dbReference type="Gene3D" id="1.10.287.950">
    <property type="entry name" value="Methyl-accepting chemotaxis protein"/>
    <property type="match status" value="1"/>
</dbReference>
<dbReference type="OrthoDB" id="9807021at2"/>
<evidence type="ECO:0000256" key="2">
    <source>
        <dbReference type="PROSITE-ProRule" id="PRU00284"/>
    </source>
</evidence>
<feature type="coiled-coil region" evidence="3">
    <location>
        <begin position="114"/>
        <end position="141"/>
    </location>
</feature>
<accession>A0A285T9L9</accession>
<dbReference type="PANTHER" id="PTHR32089:SF112">
    <property type="entry name" value="LYSOZYME-LIKE PROTEIN-RELATED"/>
    <property type="match status" value="1"/>
</dbReference>
<dbReference type="SUPFAM" id="SSF58104">
    <property type="entry name" value="Methyl-accepting chemotaxis protein (MCP) signaling domain"/>
    <property type="match status" value="1"/>
</dbReference>
<protein>
    <submittedName>
        <fullName evidence="5">Methyl-accepting chemotaxis protein</fullName>
    </submittedName>
</protein>
<dbReference type="Proteomes" id="UP000219636">
    <property type="component" value="Unassembled WGS sequence"/>
</dbReference>
<evidence type="ECO:0000256" key="3">
    <source>
        <dbReference type="SAM" id="Coils"/>
    </source>
</evidence>
<feature type="domain" description="Methyl-accepting transducer" evidence="4">
    <location>
        <begin position="98"/>
        <end position="279"/>
    </location>
</feature>
<dbReference type="GO" id="GO:0016020">
    <property type="term" value="C:membrane"/>
    <property type="evidence" value="ECO:0007669"/>
    <property type="project" value="InterPro"/>
</dbReference>
<organism evidence="5 6">
    <name type="scientific">Ureibacillus xyleni</name>
    <dbReference type="NCBI Taxonomy" id="614648"/>
    <lineage>
        <taxon>Bacteria</taxon>
        <taxon>Bacillati</taxon>
        <taxon>Bacillota</taxon>
        <taxon>Bacilli</taxon>
        <taxon>Bacillales</taxon>
        <taxon>Caryophanaceae</taxon>
        <taxon>Ureibacillus</taxon>
    </lineage>
</organism>
<evidence type="ECO:0000313" key="6">
    <source>
        <dbReference type="Proteomes" id="UP000219636"/>
    </source>
</evidence>
<dbReference type="PANTHER" id="PTHR32089">
    <property type="entry name" value="METHYL-ACCEPTING CHEMOTAXIS PROTEIN MCPB"/>
    <property type="match status" value="1"/>
</dbReference>
<feature type="coiled-coil region" evidence="3">
    <location>
        <begin position="5"/>
        <end position="39"/>
    </location>
</feature>
<gene>
    <name evidence="5" type="ORF">SAMN05880501_11067</name>
</gene>
<dbReference type="InterPro" id="IPR004089">
    <property type="entry name" value="MCPsignal_dom"/>
</dbReference>
<evidence type="ECO:0000256" key="1">
    <source>
        <dbReference type="ARBA" id="ARBA00023224"/>
    </source>
</evidence>
<keyword evidence="3" id="KW-0175">Coiled coil</keyword>
<dbReference type="SMART" id="SM00283">
    <property type="entry name" value="MA"/>
    <property type="match status" value="1"/>
</dbReference>
<dbReference type="AlphaFoldDB" id="A0A285T9L9"/>
<dbReference type="EMBL" id="OBMQ01000010">
    <property type="protein sequence ID" value="SOC18220.1"/>
    <property type="molecule type" value="Genomic_DNA"/>
</dbReference>
<evidence type="ECO:0000313" key="5">
    <source>
        <dbReference type="EMBL" id="SOC18220.1"/>
    </source>
</evidence>
<reference evidence="6" key="1">
    <citation type="submission" date="2017-08" db="EMBL/GenBank/DDBJ databases">
        <authorList>
            <person name="Varghese N."/>
            <person name="Submissions S."/>
        </authorList>
    </citation>
    <scope>NUCLEOTIDE SEQUENCE [LARGE SCALE GENOMIC DNA]</scope>
    <source>
        <strain evidence="6">JC22</strain>
    </source>
</reference>
<sequence length="315" mass="35533">MGSLFKSKKEDIELFKQRIDELNAQLDEKEHAFQIFLNDLHKELVSTIEQHDKVNSQHITLGGMVKDILVEFNRVEESTIESNVISDKALEKGSKLIDASVEMVKLSQVSREAVQNVEQLIDQLGEESKKTSENMNVLSERSKQIEAIVNVISDFSNQTNLLALNASIEAARAGDHGKGFSVVADEVKKLAESTKESTEDIVKLTKDTQLQISKVYENTKDNLKIVNQGVKKSAETSEQIYSLLKMISNVQTEIQELLSHIKNQKSSSLNVLNNFNRSTMIFDETKKVLTNHIEESDIVTEKLLEAVEKVKKYPK</sequence>
<keyword evidence="1 2" id="KW-0807">Transducer</keyword>